<name>A0A7L5BPA8_9HYPH</name>
<dbReference type="EMBL" id="CP048635">
    <property type="protein sequence ID" value="QIB40750.1"/>
    <property type="molecule type" value="Genomic_DNA"/>
</dbReference>
<keyword evidence="2" id="KW-1185">Reference proteome</keyword>
<reference evidence="1 2" key="1">
    <citation type="submission" date="2020-02" db="EMBL/GenBank/DDBJ databases">
        <title>Plant-Promoting Endophytic Bacterium Rhizobium oryzihabitans sp. nov., Isolated from the Root of Rice.</title>
        <authorList>
            <person name="zhao J."/>
            <person name="Zhang G."/>
        </authorList>
    </citation>
    <scope>NUCLEOTIDE SEQUENCE [LARGE SCALE GENOMIC DNA]</scope>
    <source>
        <strain evidence="1 2">M15</strain>
    </source>
</reference>
<proteinExistence type="predicted"/>
<gene>
    <name evidence="1" type="ORF">G3A56_23325</name>
</gene>
<dbReference type="AlphaFoldDB" id="A0A7L5BPA8"/>
<dbReference type="RefSeq" id="WP_082185006.1">
    <property type="nucleotide sequence ID" value="NZ_CP048635.1"/>
</dbReference>
<sequence>MTYDLKIEIHTRKDISSWETGHAILSVPFSKAELAPQRVATLGEVTSRHGHNVESIEECEPHWGLKGTFRFEDAPRDFMVPFNWKRKNAAKSYGDIDFSNSNDNLLRNYSAISFYAKYKKGLDWLGLFRNWCEIASPFAAILHPFILEDGLKGNVKSVMEYSNEEDFLRQAWSHFLSGWLYTQFRFGELNSLRSGLTNLGWASWFGEEFANEVDERAISAAGFPVSKIGNGYLVQVTNQMEDVKGNFPLFSKRRAELKSLFRPGLFMIADEPANHLNTSHAEVG</sequence>
<evidence type="ECO:0000313" key="2">
    <source>
        <dbReference type="Proteomes" id="UP000464865"/>
    </source>
</evidence>
<dbReference type="KEGG" id="roy:G3A56_23325"/>
<accession>A0A7L5BPA8</accession>
<dbReference type="Proteomes" id="UP000464865">
    <property type="component" value="Chromosome M15-12"/>
</dbReference>
<organism evidence="1 2">
    <name type="scientific">Rhizobium oryzihabitans</name>
    <dbReference type="NCBI Taxonomy" id="2267833"/>
    <lineage>
        <taxon>Bacteria</taxon>
        <taxon>Pseudomonadati</taxon>
        <taxon>Pseudomonadota</taxon>
        <taxon>Alphaproteobacteria</taxon>
        <taxon>Hyphomicrobiales</taxon>
        <taxon>Rhizobiaceae</taxon>
        <taxon>Rhizobium/Agrobacterium group</taxon>
        <taxon>Rhizobium</taxon>
    </lineage>
</organism>
<protein>
    <submittedName>
        <fullName evidence="1">Uncharacterized protein</fullName>
    </submittedName>
</protein>
<evidence type="ECO:0000313" key="1">
    <source>
        <dbReference type="EMBL" id="QIB40750.1"/>
    </source>
</evidence>